<keyword evidence="2" id="KW-0677">Repeat</keyword>
<dbReference type="SUPFAM" id="SSF52058">
    <property type="entry name" value="L domain-like"/>
    <property type="match status" value="2"/>
</dbReference>
<evidence type="ECO:0000256" key="2">
    <source>
        <dbReference type="ARBA" id="ARBA00022737"/>
    </source>
</evidence>
<dbReference type="WBParaSite" id="Smp_138690.2">
    <property type="protein sequence ID" value="Smp_138690.2"/>
    <property type="gene ID" value="Smp_138690"/>
</dbReference>
<dbReference type="InterPro" id="IPR050216">
    <property type="entry name" value="LRR_domain-containing"/>
</dbReference>
<protein>
    <submittedName>
        <fullName evidence="5">Putative leucine-rich repeat-containing protein</fullName>
    </submittedName>
</protein>
<dbReference type="PROSITE" id="PS51450">
    <property type="entry name" value="LRR"/>
    <property type="match status" value="5"/>
</dbReference>
<proteinExistence type="predicted"/>
<dbReference type="STRING" id="6183.A0A5K4ENG5"/>
<dbReference type="GO" id="GO:0005737">
    <property type="term" value="C:cytoplasm"/>
    <property type="evidence" value="ECO:0007669"/>
    <property type="project" value="TreeGrafter"/>
</dbReference>
<dbReference type="SMART" id="SM00369">
    <property type="entry name" value="LRR_TYP"/>
    <property type="match status" value="9"/>
</dbReference>
<evidence type="ECO:0000256" key="1">
    <source>
        <dbReference type="ARBA" id="ARBA00022614"/>
    </source>
</evidence>
<dbReference type="AlphaFoldDB" id="A0A5K4ENG5"/>
<reference evidence="4" key="1">
    <citation type="journal article" date="2012" name="PLoS Negl. Trop. Dis.">
        <title>A systematically improved high quality genome and transcriptome of the human blood fluke Schistosoma mansoni.</title>
        <authorList>
            <person name="Protasio A.V."/>
            <person name="Tsai I.J."/>
            <person name="Babbage A."/>
            <person name="Nichol S."/>
            <person name="Hunt M."/>
            <person name="Aslett M.A."/>
            <person name="De Silva N."/>
            <person name="Velarde G.S."/>
            <person name="Anderson T.J."/>
            <person name="Clark R.C."/>
            <person name="Davidson C."/>
            <person name="Dillon G.P."/>
            <person name="Holroyd N.E."/>
            <person name="LoVerde P.T."/>
            <person name="Lloyd C."/>
            <person name="McQuillan J."/>
            <person name="Oliveira G."/>
            <person name="Otto T.D."/>
            <person name="Parker-Manuel S.J."/>
            <person name="Quail M.A."/>
            <person name="Wilson R.A."/>
            <person name="Zerlotini A."/>
            <person name="Dunne D.W."/>
            <person name="Berriman M."/>
        </authorList>
    </citation>
    <scope>NUCLEOTIDE SEQUENCE [LARGE SCALE GENOMIC DNA]</scope>
    <source>
        <strain evidence="4">Puerto Rican</strain>
    </source>
</reference>
<evidence type="ECO:0000256" key="3">
    <source>
        <dbReference type="SAM" id="MobiDB-lite"/>
    </source>
</evidence>
<dbReference type="Gene3D" id="3.80.10.10">
    <property type="entry name" value="Ribonuclease Inhibitor"/>
    <property type="match status" value="3"/>
</dbReference>
<dbReference type="InterPro" id="IPR032675">
    <property type="entry name" value="LRR_dom_sf"/>
</dbReference>
<evidence type="ECO:0000313" key="4">
    <source>
        <dbReference type="Proteomes" id="UP000008854"/>
    </source>
</evidence>
<organism evidence="4 5">
    <name type="scientific">Schistosoma mansoni</name>
    <name type="common">Blood fluke</name>
    <dbReference type="NCBI Taxonomy" id="6183"/>
    <lineage>
        <taxon>Eukaryota</taxon>
        <taxon>Metazoa</taxon>
        <taxon>Spiralia</taxon>
        <taxon>Lophotrochozoa</taxon>
        <taxon>Platyhelminthes</taxon>
        <taxon>Trematoda</taxon>
        <taxon>Digenea</taxon>
        <taxon>Strigeidida</taxon>
        <taxon>Schistosomatoidea</taxon>
        <taxon>Schistosomatidae</taxon>
        <taxon>Schistosoma</taxon>
    </lineage>
</organism>
<feature type="compositionally biased region" description="Polar residues" evidence="3">
    <location>
        <begin position="100"/>
        <end position="109"/>
    </location>
</feature>
<dbReference type="InterPro" id="IPR003591">
    <property type="entry name" value="Leu-rich_rpt_typical-subtyp"/>
</dbReference>
<feature type="region of interest" description="Disordered" evidence="3">
    <location>
        <begin position="1"/>
        <end position="109"/>
    </location>
</feature>
<keyword evidence="4" id="KW-1185">Reference proteome</keyword>
<dbReference type="InterPro" id="IPR001611">
    <property type="entry name" value="Leu-rich_rpt"/>
</dbReference>
<dbReference type="PANTHER" id="PTHR48051:SF1">
    <property type="entry name" value="RAS SUPPRESSOR PROTEIN 1"/>
    <property type="match status" value="1"/>
</dbReference>
<dbReference type="Pfam" id="PF13855">
    <property type="entry name" value="LRR_8"/>
    <property type="match status" value="2"/>
</dbReference>
<feature type="compositionally biased region" description="Low complexity" evidence="3">
    <location>
        <begin position="60"/>
        <end position="74"/>
    </location>
</feature>
<dbReference type="SMART" id="SM00364">
    <property type="entry name" value="LRR_BAC"/>
    <property type="match status" value="4"/>
</dbReference>
<keyword evidence="1" id="KW-0433">Leucine-rich repeat</keyword>
<feature type="compositionally biased region" description="Low complexity" evidence="3">
    <location>
        <begin position="33"/>
        <end position="46"/>
    </location>
</feature>
<dbReference type="Pfam" id="PF00560">
    <property type="entry name" value="LRR_1"/>
    <property type="match status" value="3"/>
</dbReference>
<evidence type="ECO:0000313" key="5">
    <source>
        <dbReference type="WBParaSite" id="Smp_138690.2"/>
    </source>
</evidence>
<name>A0A5K4ENG5_SCHMA</name>
<feature type="compositionally biased region" description="Basic and acidic residues" evidence="3">
    <location>
        <begin position="1"/>
        <end position="10"/>
    </location>
</feature>
<dbReference type="InParanoid" id="A0A5K4ENG5"/>
<feature type="compositionally biased region" description="Acidic residues" evidence="3">
    <location>
        <begin position="77"/>
        <end position="99"/>
    </location>
</feature>
<dbReference type="Proteomes" id="UP000008854">
    <property type="component" value="Unassembled WGS sequence"/>
</dbReference>
<feature type="compositionally biased region" description="Basic and acidic residues" evidence="3">
    <location>
        <begin position="17"/>
        <end position="27"/>
    </location>
</feature>
<accession>A0A5K4ENG5</accession>
<reference evidence="5" key="2">
    <citation type="submission" date="2019-11" db="UniProtKB">
        <authorList>
            <consortium name="WormBaseParasite"/>
        </authorList>
    </citation>
    <scope>IDENTIFICATION</scope>
    <source>
        <strain evidence="5">Puerto Rican</strain>
    </source>
</reference>
<dbReference type="PANTHER" id="PTHR48051">
    <property type="match status" value="1"/>
</dbReference>
<sequence length="1431" mass="164021">MSNNNNKEDILESTADNLKRETKETNVMHEMFSDNSRSNQSSSLNESELRTTSSNTVIISFSESDSTSSSSNRGDPSDGDDSDETDSTSSDDDEEEDESAQSNQIADFSGQGFTTVPSIIFHRITITKLNLSNNNLNYLPSEICDMINLQYLDISHNNLRGSTEVPGMNSIDGIPMKNTNESIHRSNKSVDLLNNNNHDHANGKLDHVQLPKDMNRLINLKTLKMSSCDLKFIPKIVFQIISLTKLDISENWTNEIPTAIGNLLELRCLLAKRMGLSTLPIQIINCSKLRTINLYGNEITSLPDEFSRLYKLKALHLDYRHFIKALIKPRKVSKVKMVNFIDSTDEAGDNNITIEVNKPRKSIVAEETAISIAERLDTLLRSGQMKSYHIPAAIFKLRRLTALHLDRCQLNFIPENLTLLKRLRELYLSKNYFRGIPQGLFTLHNTLEYLDLSDNKLDGEEDKSVLLPKDFGAKFQMLKVLKLSSMNLTCLQNGVLCGMIGLELLDLSRNKISQLPDDINSLISLEEFFLSENKLTSLPNTICQLKELRTLDVSYNQLSELPEDLYLLKNIQTSHLYKGLNKSGLWLQGNPLTSIPQSVWKTIDTKHLWKYLEVSEQKALPAQYYLVIFKVIGFLNVQKQIRFELEDKLSNTKPTKIFIIGDKFSGKSTLIKHLMKEGSINTSTQISLPSQLEHFSIDYKSMIQNIPNNVELPLEWSPILINHCSSPNGFKMIFYEITLPQLCDLDHSHSSLCNQHSGLELILPHLLDSNSFYILLFNTNLFIENFQQTVNSICFHLLKLRIYAPGSIIKLLGTHCDQIDPYKSFLQDSINANEIIDEQNHLLETNKSENPLITIQNNESDNNIRSTKSGVFNVLQKHIINTIERLSKCTESFNLPNLYKHEANNKITVLQNISFVNLSLPLSKHPITSSPKNKVHVANQPYLIDIINVDELWSEIEHRINYTCQTSNKDCFIPKSWHSLVVYVRDKLKPYFMVKLDLGSGQNNEDCSSSKIGNNQLTLDKTFFDEMKIDNIEDCLNYYHSIGQFLYFPKHKYLKDYLILHPTVFLTIINGIINPQIITSAYYDMSNSNKSLYLRWYLSAISGYSNESLKEYFSSWDHHKSIPYQLIRCLLPPFGYRSCKSIPSNKPHQQIIQQRRLLPSKQNHHLDVPSHHQVSRFTMRSSAKSKSPINCSKQVETEKDYFNLSVSSVSEPKLSINSVLLLTDLLEAGFKIHNLILVNDHLKNVQLNNPKPYIIYPCIFSDNNSIEFLYSNTTNCIDLTTQYKIKENEYIREIWFPLGRPMGYFNRLSVSLCKVICDQTKFIEFCGSIPDLKYTEKIVFNDSMVKHNTFIVTYDHIKIILEEVTVNGSLFSLSECDILYGIKCIQQTKQKSMPTDNVQTNDIAFNPFQWFIETCNKLNDEAQGIVWFWSK</sequence>